<organism evidence="2 3">
    <name type="scientific">Corynespora cassiicola Philippines</name>
    <dbReference type="NCBI Taxonomy" id="1448308"/>
    <lineage>
        <taxon>Eukaryota</taxon>
        <taxon>Fungi</taxon>
        <taxon>Dikarya</taxon>
        <taxon>Ascomycota</taxon>
        <taxon>Pezizomycotina</taxon>
        <taxon>Dothideomycetes</taxon>
        <taxon>Pleosporomycetidae</taxon>
        <taxon>Pleosporales</taxon>
        <taxon>Corynesporascaceae</taxon>
        <taxon>Corynespora</taxon>
    </lineage>
</organism>
<reference evidence="2 3" key="1">
    <citation type="journal article" date="2018" name="Front. Microbiol.">
        <title>Genome-Wide Analysis of Corynespora cassiicola Leaf Fall Disease Putative Effectors.</title>
        <authorList>
            <person name="Lopez D."/>
            <person name="Ribeiro S."/>
            <person name="Label P."/>
            <person name="Fumanal B."/>
            <person name="Venisse J.S."/>
            <person name="Kohler A."/>
            <person name="de Oliveira R.R."/>
            <person name="Labutti K."/>
            <person name="Lipzen A."/>
            <person name="Lail K."/>
            <person name="Bauer D."/>
            <person name="Ohm R.A."/>
            <person name="Barry K.W."/>
            <person name="Spatafora J."/>
            <person name="Grigoriev I.V."/>
            <person name="Martin F.M."/>
            <person name="Pujade-Renaud V."/>
        </authorList>
    </citation>
    <scope>NUCLEOTIDE SEQUENCE [LARGE SCALE GENOMIC DNA]</scope>
    <source>
        <strain evidence="2 3">Philippines</strain>
    </source>
</reference>
<dbReference type="EMBL" id="KZ678145">
    <property type="protein sequence ID" value="PSN61188.1"/>
    <property type="molecule type" value="Genomic_DNA"/>
</dbReference>
<accession>A0A2T2N839</accession>
<evidence type="ECO:0000313" key="3">
    <source>
        <dbReference type="Proteomes" id="UP000240883"/>
    </source>
</evidence>
<name>A0A2T2N839_CORCC</name>
<sequence length="420" mass="47337">MSQTRVFSSSSLEFLFEEGNSIHVSQGYRTISMSTVTSFRSDDTIEIPDILNSVESLVFCGFSQEASERIFERWDRNSKETGPGELGYGEDIMELARGYIRYMSRDRDAYLEDDDWIGALRTQGINQVTLNRILDPAFKDIRLSASASEWALDTVGLSWEFLDGLDSKMKQKQKDKQLRSSSPDPSTNPSKAKKPTPLNTTIHDGSGSLRTDMEVEPPKQVQGRTMLYKGGGFERLISIFNPDGSLKLNDIVSTPPCDFHPKDIDLYFTKQHDVAKRYADYVARRSPAQTSAIMTVAVPQEFISSAQNMLGEDWKKLVWISRNRKALIEANGKLPPELTQYETAGVLIGNICGQSTNQVGRLRNFNELVPMTIKSGVKGSQVVFKGVMWNKFKTECRGYVWVGSTEFPTKARYFPMEMIS</sequence>
<dbReference type="AlphaFoldDB" id="A0A2T2N839"/>
<protein>
    <submittedName>
        <fullName evidence="2">Uncharacterized protein</fullName>
    </submittedName>
</protein>
<dbReference type="OrthoDB" id="5429780at2759"/>
<proteinExistence type="predicted"/>
<feature type="region of interest" description="Disordered" evidence="1">
    <location>
        <begin position="170"/>
        <end position="220"/>
    </location>
</feature>
<dbReference type="STRING" id="1448308.A0A2T2N839"/>
<evidence type="ECO:0000313" key="2">
    <source>
        <dbReference type="EMBL" id="PSN61188.1"/>
    </source>
</evidence>
<gene>
    <name evidence="2" type="ORF">BS50DRAFT_652081</name>
</gene>
<keyword evidence="3" id="KW-1185">Reference proteome</keyword>
<evidence type="ECO:0000256" key="1">
    <source>
        <dbReference type="SAM" id="MobiDB-lite"/>
    </source>
</evidence>
<dbReference type="Proteomes" id="UP000240883">
    <property type="component" value="Unassembled WGS sequence"/>
</dbReference>
<feature type="compositionally biased region" description="Polar residues" evidence="1">
    <location>
        <begin position="179"/>
        <end position="190"/>
    </location>
</feature>